<accession>A0ABU9BEE1</accession>
<protein>
    <submittedName>
        <fullName evidence="1">Uncharacterized protein</fullName>
    </submittedName>
</protein>
<dbReference type="EMBL" id="JBBUTF010000012">
    <property type="protein sequence ID" value="MEK8026983.1"/>
    <property type="molecule type" value="Genomic_DNA"/>
</dbReference>
<gene>
    <name evidence="1" type="ORF">AACH11_13515</name>
</gene>
<organism evidence="1 2">
    <name type="scientific">Pseudaquabacterium rugosum</name>
    <dbReference type="NCBI Taxonomy" id="2984194"/>
    <lineage>
        <taxon>Bacteria</taxon>
        <taxon>Pseudomonadati</taxon>
        <taxon>Pseudomonadota</taxon>
        <taxon>Betaproteobacteria</taxon>
        <taxon>Burkholderiales</taxon>
        <taxon>Sphaerotilaceae</taxon>
        <taxon>Pseudaquabacterium</taxon>
    </lineage>
</organism>
<comment type="caution">
    <text evidence="1">The sequence shown here is derived from an EMBL/GenBank/DDBJ whole genome shotgun (WGS) entry which is preliminary data.</text>
</comment>
<keyword evidence="2" id="KW-1185">Reference proteome</keyword>
<name>A0ABU9BEE1_9BURK</name>
<reference evidence="1 2" key="1">
    <citation type="submission" date="2024-04" db="EMBL/GenBank/DDBJ databases">
        <title>Novel species of the genus Ideonella isolated from streams.</title>
        <authorList>
            <person name="Lu H."/>
        </authorList>
    </citation>
    <scope>NUCLEOTIDE SEQUENCE [LARGE SCALE GENOMIC DNA]</scope>
    <source>
        <strain evidence="1 2">BYS139W</strain>
    </source>
</reference>
<dbReference type="RefSeq" id="WP_341374768.1">
    <property type="nucleotide sequence ID" value="NZ_JBBUTF010000012.1"/>
</dbReference>
<evidence type="ECO:0000313" key="2">
    <source>
        <dbReference type="Proteomes" id="UP001368500"/>
    </source>
</evidence>
<sequence>MRWFFRTNTLHPTNYAAEQMQRNLLHQRKIFRPTNTLRGNLFVARGFTERETCRWQKRDLWKFVQRSCVHPQDGCFGLGAGERAGPSGSYRAADGSDWLAACAA</sequence>
<dbReference type="Proteomes" id="UP001368500">
    <property type="component" value="Unassembled WGS sequence"/>
</dbReference>
<evidence type="ECO:0000313" key="1">
    <source>
        <dbReference type="EMBL" id="MEK8026983.1"/>
    </source>
</evidence>
<proteinExistence type="predicted"/>